<reference evidence="7 8" key="1">
    <citation type="journal article" date="2012" name="J. Bacteriol.">
        <title>Complete Genome Sequence of Leptospirillum ferrooxidans Strain C2-3, Isolated from a Fresh Volcanic Ash Deposit on the Island of Miyake, Japan.</title>
        <authorList>
            <person name="Fujimura R."/>
            <person name="Sato Y."/>
            <person name="Nishizawa T."/>
            <person name="Oshima K."/>
            <person name="Kim S.-W."/>
            <person name="Hattori M."/>
            <person name="Kamijo T."/>
            <person name="Ohta H."/>
        </authorList>
    </citation>
    <scope>NUCLEOTIDE SEQUENCE [LARGE SCALE GENOMIC DNA]</scope>
    <source>
        <strain evidence="7 8">C2-3</strain>
    </source>
</reference>
<dbReference type="Proteomes" id="UP000007382">
    <property type="component" value="Chromosome"/>
</dbReference>
<dbReference type="EMBL" id="AP012342">
    <property type="protein sequence ID" value="BAM07894.1"/>
    <property type="molecule type" value="Genomic_DNA"/>
</dbReference>
<evidence type="ECO:0000256" key="4">
    <source>
        <dbReference type="ARBA" id="ARBA00023049"/>
    </source>
</evidence>
<dbReference type="PROSITE" id="PS00491">
    <property type="entry name" value="PROLINE_PEPTIDASE"/>
    <property type="match status" value="1"/>
</dbReference>
<accession>I0IRJ5</accession>
<dbReference type="AlphaFoldDB" id="I0IRJ5"/>
<dbReference type="eggNOG" id="COG0006">
    <property type="taxonomic scope" value="Bacteria"/>
</dbReference>
<dbReference type="RefSeq" id="WP_014450377.1">
    <property type="nucleotide sequence ID" value="NC_017094.1"/>
</dbReference>
<reference evidence="8" key="2">
    <citation type="submission" date="2012-03" db="EMBL/GenBank/DDBJ databases">
        <title>The complete genome sequence of the pioneer microbe on fresh volcanic deposit, Leptospirillum ferrooxidans strain C2-3.</title>
        <authorList>
            <person name="Fujimura R."/>
            <person name="Sato Y."/>
            <person name="Nishizawa T."/>
            <person name="Nanba K."/>
            <person name="Oshima K."/>
            <person name="Hattori M."/>
            <person name="Kamijo T."/>
            <person name="Ohta H."/>
        </authorList>
    </citation>
    <scope>NUCLEOTIDE SEQUENCE [LARGE SCALE GENOMIC DNA]</scope>
    <source>
        <strain evidence="8">C2-3</strain>
    </source>
</reference>
<keyword evidence="8" id="KW-1185">Reference proteome</keyword>
<dbReference type="InterPro" id="IPR000994">
    <property type="entry name" value="Pept_M24"/>
</dbReference>
<organism evidence="7 8">
    <name type="scientific">Leptospirillum ferrooxidans (strain C2-3)</name>
    <dbReference type="NCBI Taxonomy" id="1162668"/>
    <lineage>
        <taxon>Bacteria</taxon>
        <taxon>Pseudomonadati</taxon>
        <taxon>Nitrospirota</taxon>
        <taxon>Nitrospiria</taxon>
        <taxon>Nitrospirales</taxon>
        <taxon>Nitrospiraceae</taxon>
        <taxon>Leptospirillum</taxon>
    </lineage>
</organism>
<dbReference type="PANTHER" id="PTHR46112:SF2">
    <property type="entry name" value="XAA-PRO AMINOPEPTIDASE P-RELATED"/>
    <property type="match status" value="1"/>
</dbReference>
<evidence type="ECO:0000256" key="2">
    <source>
        <dbReference type="ARBA" id="ARBA00022723"/>
    </source>
</evidence>
<keyword evidence="4" id="KW-0482">Metalloprotease</keyword>
<gene>
    <name evidence="7" type="ordered locus">LFE_2221</name>
</gene>
<dbReference type="SUPFAM" id="SSF55920">
    <property type="entry name" value="Creatinase/aminopeptidase"/>
    <property type="match status" value="1"/>
</dbReference>
<evidence type="ECO:0000313" key="7">
    <source>
        <dbReference type="EMBL" id="BAM07894.1"/>
    </source>
</evidence>
<evidence type="ECO:0000256" key="1">
    <source>
        <dbReference type="ARBA" id="ARBA00022670"/>
    </source>
</evidence>
<dbReference type="PANTHER" id="PTHR46112">
    <property type="entry name" value="AMINOPEPTIDASE"/>
    <property type="match status" value="1"/>
</dbReference>
<evidence type="ECO:0000256" key="3">
    <source>
        <dbReference type="ARBA" id="ARBA00022801"/>
    </source>
</evidence>
<dbReference type="OrthoDB" id="9806388at2"/>
<dbReference type="PATRIC" id="fig|1162668.3.peg.2632"/>
<dbReference type="STRING" id="1162668.LFE_2221"/>
<keyword evidence="1" id="KW-0645">Protease</keyword>
<dbReference type="Pfam" id="PF00557">
    <property type="entry name" value="Peptidase_M24"/>
    <property type="match status" value="1"/>
</dbReference>
<dbReference type="HOGENOM" id="CLU_017266_4_3_0"/>
<evidence type="ECO:0000313" key="8">
    <source>
        <dbReference type="Proteomes" id="UP000007382"/>
    </source>
</evidence>
<comment type="similarity">
    <text evidence="5">Belongs to the peptidase M24B family.</text>
</comment>
<dbReference type="GO" id="GO:0008237">
    <property type="term" value="F:metallopeptidase activity"/>
    <property type="evidence" value="ECO:0007669"/>
    <property type="project" value="UniProtKB-KW"/>
</dbReference>
<sequence length="385" mass="42674">MDTDSTRNTPLPKLLIASGEASFDLFYRTRFLTPDPVIYVETPTTRSLLLSDLEVDRGKKQATVDEVVPTRTFEERLKANGKRANLPAIAALFLKDRHFDRVLVPFDLASGYSRALESEGIEIVVSDGELYPQRALKNPEEIRWIRETQIGVEESLEIALELLRKAEIREGLIWVDGEYLTSERVKSVLKQEMLKRNLLGRHTIVAGGEQACDPHMEGTGPLPAHLPIVFDIFPSHEETRYYSDMTRTFFKGAVSPELKRNYQAVLDAQNKAIDLAGPGVDSKLLHEAVVAHFSSMGYSTGIRPDGRMEGFFHGTGHGVGLEIHEAPRVGRAGELLAPGHIITVEPGLYYPGVGGIRIEDMLAITDTGAQNLTTFPKTLKSAIID</sequence>
<dbReference type="GO" id="GO:0006508">
    <property type="term" value="P:proteolysis"/>
    <property type="evidence" value="ECO:0007669"/>
    <property type="project" value="UniProtKB-KW"/>
</dbReference>
<evidence type="ECO:0000259" key="6">
    <source>
        <dbReference type="Pfam" id="PF00557"/>
    </source>
</evidence>
<dbReference type="Gene3D" id="3.90.230.10">
    <property type="entry name" value="Creatinase/methionine aminopeptidase superfamily"/>
    <property type="match status" value="1"/>
</dbReference>
<protein>
    <submittedName>
        <fullName evidence="7">Putative peptidase M24</fullName>
    </submittedName>
</protein>
<dbReference type="KEGG" id="lfc:LFE_2221"/>
<keyword evidence="3" id="KW-0378">Hydrolase</keyword>
<dbReference type="GO" id="GO:0046872">
    <property type="term" value="F:metal ion binding"/>
    <property type="evidence" value="ECO:0007669"/>
    <property type="project" value="UniProtKB-KW"/>
</dbReference>
<evidence type="ECO:0000256" key="5">
    <source>
        <dbReference type="RuleBase" id="RU000590"/>
    </source>
</evidence>
<dbReference type="InterPro" id="IPR050659">
    <property type="entry name" value="Peptidase_M24B"/>
</dbReference>
<name>I0IRJ5_LEPFC</name>
<proteinExistence type="inferred from homology"/>
<dbReference type="InterPro" id="IPR001131">
    <property type="entry name" value="Peptidase_M24B_aminopep-P_CS"/>
</dbReference>
<feature type="domain" description="Peptidase M24" evidence="6">
    <location>
        <begin position="154"/>
        <end position="366"/>
    </location>
</feature>
<keyword evidence="2 5" id="KW-0479">Metal-binding</keyword>
<dbReference type="InterPro" id="IPR036005">
    <property type="entry name" value="Creatinase/aminopeptidase-like"/>
</dbReference>